<comment type="caution">
    <text evidence="2">The sequence shown here is derived from an EMBL/GenBank/DDBJ whole genome shotgun (WGS) entry which is preliminary data.</text>
</comment>
<reference evidence="2 3" key="1">
    <citation type="submission" date="2018-08" db="EMBL/GenBank/DDBJ databases">
        <title>Genomic Encyclopedia of Type Strains, Phase IV (KMG-IV): sequencing the most valuable type-strain genomes for metagenomic binning, comparative biology and taxonomic classification.</title>
        <authorList>
            <person name="Goeker M."/>
        </authorList>
    </citation>
    <scope>NUCLEOTIDE SEQUENCE [LARGE SCALE GENOMIC DNA]</scope>
    <source>
        <strain evidence="2 3">DSM 17274</strain>
    </source>
</reference>
<sequence length="165" mass="18920">MIIREIRTDDAKNFTDLIKKVESHADFMLMEGGERRTTPEQQKKPLERFEKQDNSTVFVAEDKDKLIGYIIAIGGTVKRTQHTAELVIGILSEYRGKGIGSKLFNNITNWAEKHNLSRLELTVVKDNLAGVKLYKKHGFEIEGTKKKSLIINDIAYDEYYMAKLL</sequence>
<dbReference type="Gene3D" id="3.40.630.30">
    <property type="match status" value="1"/>
</dbReference>
<accession>A0A3E0B357</accession>
<protein>
    <submittedName>
        <fullName evidence="2">RimJ/RimL family protein N-acetyltransferase</fullName>
    </submittedName>
</protein>
<proteinExistence type="predicted"/>
<dbReference type="EMBL" id="QUMW01000001">
    <property type="protein sequence ID" value="REG26385.1"/>
    <property type="molecule type" value="Genomic_DNA"/>
</dbReference>
<keyword evidence="3" id="KW-1185">Reference proteome</keyword>
<evidence type="ECO:0000313" key="3">
    <source>
        <dbReference type="Proteomes" id="UP000257076"/>
    </source>
</evidence>
<feature type="domain" description="N-acetyltransferase" evidence="1">
    <location>
        <begin position="1"/>
        <end position="165"/>
    </location>
</feature>
<dbReference type="PANTHER" id="PTHR43415">
    <property type="entry name" value="SPERMIDINE N(1)-ACETYLTRANSFERASE"/>
    <property type="match status" value="1"/>
</dbReference>
<evidence type="ECO:0000313" key="2">
    <source>
        <dbReference type="EMBL" id="REG26385.1"/>
    </source>
</evidence>
<dbReference type="RefSeq" id="WP_115883757.1">
    <property type="nucleotide sequence ID" value="NZ_CBCSHX010000010.1"/>
</dbReference>
<dbReference type="OrthoDB" id="948250at2"/>
<dbReference type="GO" id="GO:0016747">
    <property type="term" value="F:acyltransferase activity, transferring groups other than amino-acyl groups"/>
    <property type="evidence" value="ECO:0007669"/>
    <property type="project" value="InterPro"/>
</dbReference>
<organism evidence="2 3">
    <name type="scientific">Jeotgalicoccus halotolerans</name>
    <dbReference type="NCBI Taxonomy" id="157227"/>
    <lineage>
        <taxon>Bacteria</taxon>
        <taxon>Bacillati</taxon>
        <taxon>Bacillota</taxon>
        <taxon>Bacilli</taxon>
        <taxon>Bacillales</taxon>
        <taxon>Staphylococcaceae</taxon>
        <taxon>Jeotgalicoccus</taxon>
    </lineage>
</organism>
<dbReference type="PROSITE" id="PS51186">
    <property type="entry name" value="GNAT"/>
    <property type="match status" value="1"/>
</dbReference>
<dbReference type="Proteomes" id="UP000257076">
    <property type="component" value="Unassembled WGS sequence"/>
</dbReference>
<gene>
    <name evidence="2" type="ORF">DFR63_0027</name>
</gene>
<dbReference type="SUPFAM" id="SSF55729">
    <property type="entry name" value="Acyl-CoA N-acyltransferases (Nat)"/>
    <property type="match status" value="1"/>
</dbReference>
<dbReference type="PIRSF" id="PIRSF037663">
    <property type="entry name" value="Acetyltransf_GNAT_prd"/>
    <property type="match status" value="1"/>
</dbReference>
<dbReference type="InterPro" id="IPR016181">
    <property type="entry name" value="Acyl_CoA_acyltransferase"/>
</dbReference>
<dbReference type="InterPro" id="IPR000182">
    <property type="entry name" value="GNAT_dom"/>
</dbReference>
<dbReference type="CDD" id="cd04301">
    <property type="entry name" value="NAT_SF"/>
    <property type="match status" value="1"/>
</dbReference>
<name>A0A3E0B357_9STAP</name>
<dbReference type="PANTHER" id="PTHR43415:SF3">
    <property type="entry name" value="GNAT-FAMILY ACETYLTRANSFERASE"/>
    <property type="match status" value="1"/>
</dbReference>
<keyword evidence="2" id="KW-0808">Transferase</keyword>
<dbReference type="InterPro" id="IPR017255">
    <property type="entry name" value="AcTrfase_GNAT_prd"/>
</dbReference>
<evidence type="ECO:0000259" key="1">
    <source>
        <dbReference type="PROSITE" id="PS51186"/>
    </source>
</evidence>
<dbReference type="AlphaFoldDB" id="A0A3E0B357"/>
<dbReference type="Pfam" id="PF00583">
    <property type="entry name" value="Acetyltransf_1"/>
    <property type="match status" value="1"/>
</dbReference>